<evidence type="ECO:0000313" key="1">
    <source>
        <dbReference type="EMBL" id="KAL2501601.1"/>
    </source>
</evidence>
<gene>
    <name evidence="1" type="ORF">Fot_35449</name>
</gene>
<name>A0ABD1SM81_9LAMI</name>
<keyword evidence="2" id="KW-1185">Reference proteome</keyword>
<reference evidence="2" key="1">
    <citation type="submission" date="2024-07" db="EMBL/GenBank/DDBJ databases">
        <title>Two chromosome-level genome assemblies of Korean endemic species Abeliophyllum distichum and Forsythia ovata (Oleaceae).</title>
        <authorList>
            <person name="Jang H."/>
        </authorList>
    </citation>
    <scope>NUCLEOTIDE SEQUENCE [LARGE SCALE GENOMIC DNA]</scope>
</reference>
<organism evidence="1 2">
    <name type="scientific">Forsythia ovata</name>
    <dbReference type="NCBI Taxonomy" id="205694"/>
    <lineage>
        <taxon>Eukaryota</taxon>
        <taxon>Viridiplantae</taxon>
        <taxon>Streptophyta</taxon>
        <taxon>Embryophyta</taxon>
        <taxon>Tracheophyta</taxon>
        <taxon>Spermatophyta</taxon>
        <taxon>Magnoliopsida</taxon>
        <taxon>eudicotyledons</taxon>
        <taxon>Gunneridae</taxon>
        <taxon>Pentapetalae</taxon>
        <taxon>asterids</taxon>
        <taxon>lamiids</taxon>
        <taxon>Lamiales</taxon>
        <taxon>Oleaceae</taxon>
        <taxon>Forsythieae</taxon>
        <taxon>Forsythia</taxon>
    </lineage>
</organism>
<dbReference type="EMBL" id="JBFOLJ010000010">
    <property type="protein sequence ID" value="KAL2501601.1"/>
    <property type="molecule type" value="Genomic_DNA"/>
</dbReference>
<proteinExistence type="predicted"/>
<evidence type="ECO:0000313" key="2">
    <source>
        <dbReference type="Proteomes" id="UP001604277"/>
    </source>
</evidence>
<comment type="caution">
    <text evidence="1">The sequence shown here is derived from an EMBL/GenBank/DDBJ whole genome shotgun (WGS) entry which is preliminary data.</text>
</comment>
<dbReference type="AlphaFoldDB" id="A0ABD1SM81"/>
<accession>A0ABD1SM81</accession>
<protein>
    <submittedName>
        <fullName evidence="1">Uncharacterized protein</fullName>
    </submittedName>
</protein>
<dbReference type="Proteomes" id="UP001604277">
    <property type="component" value="Unassembled WGS sequence"/>
</dbReference>
<sequence length="101" mass="10793">MAVSPSLSTTVFLLPDHVKFSDKDKGPVGSGMEGTPAVISSANRIEREMLTIASGAYGMAIFGTDVVQDTEEGGEIIHNSTTSYLELWHAGKIKTRHDNNG</sequence>